<evidence type="ECO:0000256" key="6">
    <source>
        <dbReference type="ARBA" id="ARBA00022490"/>
    </source>
</evidence>
<organism evidence="12 13">
    <name type="scientific">Chitinimonas taiwanensis DSM 18899</name>
    <dbReference type="NCBI Taxonomy" id="1121279"/>
    <lineage>
        <taxon>Bacteria</taxon>
        <taxon>Pseudomonadati</taxon>
        <taxon>Pseudomonadota</taxon>
        <taxon>Betaproteobacteria</taxon>
        <taxon>Neisseriales</taxon>
        <taxon>Chitinibacteraceae</taxon>
        <taxon>Chitinimonas</taxon>
    </lineage>
</organism>
<comment type="subcellular location">
    <subcellularLocation>
        <location evidence="2">Cytoplasm</location>
    </subcellularLocation>
</comment>
<evidence type="ECO:0000259" key="11">
    <source>
        <dbReference type="Pfam" id="PF02108"/>
    </source>
</evidence>
<dbReference type="OrthoDB" id="5296952at2"/>
<dbReference type="GO" id="GO:0044781">
    <property type="term" value="P:bacterial-type flagellum organization"/>
    <property type="evidence" value="ECO:0007669"/>
    <property type="project" value="UniProtKB-KW"/>
</dbReference>
<evidence type="ECO:0000256" key="1">
    <source>
        <dbReference type="ARBA" id="ARBA00003041"/>
    </source>
</evidence>
<dbReference type="STRING" id="1121279.SAMN02745887_03571"/>
<keyword evidence="12" id="KW-0282">Flagellum</keyword>
<dbReference type="InterPro" id="IPR051472">
    <property type="entry name" value="T3SS_Stator/FliH"/>
</dbReference>
<dbReference type="GO" id="GO:0005829">
    <property type="term" value="C:cytosol"/>
    <property type="evidence" value="ECO:0007669"/>
    <property type="project" value="TreeGrafter"/>
</dbReference>
<evidence type="ECO:0000256" key="7">
    <source>
        <dbReference type="ARBA" id="ARBA00022795"/>
    </source>
</evidence>
<keyword evidence="13" id="KW-1185">Reference proteome</keyword>
<protein>
    <recommendedName>
        <fullName evidence="4">Flagellar assembly protein FliH</fullName>
    </recommendedName>
</protein>
<evidence type="ECO:0000256" key="2">
    <source>
        <dbReference type="ARBA" id="ARBA00004496"/>
    </source>
</evidence>
<dbReference type="PANTHER" id="PTHR34982:SF1">
    <property type="entry name" value="FLAGELLAR ASSEMBLY PROTEIN FLIH"/>
    <property type="match status" value="1"/>
</dbReference>
<evidence type="ECO:0000313" key="12">
    <source>
        <dbReference type="EMBL" id="SFZ79390.1"/>
    </source>
</evidence>
<keyword evidence="7" id="KW-1005">Bacterial flagellum biogenesis</keyword>
<keyword evidence="8" id="KW-0653">Protein transport</keyword>
<dbReference type="GO" id="GO:0009288">
    <property type="term" value="C:bacterial-type flagellum"/>
    <property type="evidence" value="ECO:0007669"/>
    <property type="project" value="InterPro"/>
</dbReference>
<keyword evidence="12" id="KW-0966">Cell projection</keyword>
<evidence type="ECO:0000256" key="4">
    <source>
        <dbReference type="ARBA" id="ARBA00016507"/>
    </source>
</evidence>
<evidence type="ECO:0000256" key="5">
    <source>
        <dbReference type="ARBA" id="ARBA00022448"/>
    </source>
</evidence>
<dbReference type="RefSeq" id="WP_084658843.1">
    <property type="nucleotide sequence ID" value="NZ_FPKR01000016.1"/>
</dbReference>
<keyword evidence="5" id="KW-0813">Transport</keyword>
<dbReference type="PRINTS" id="PR01003">
    <property type="entry name" value="FLGFLIH"/>
</dbReference>
<dbReference type="GO" id="GO:0015031">
    <property type="term" value="P:protein transport"/>
    <property type="evidence" value="ECO:0007669"/>
    <property type="project" value="UniProtKB-KW"/>
</dbReference>
<feature type="domain" description="Flagellar assembly protein FliH/Type III secretion system HrpE" evidence="11">
    <location>
        <begin position="146"/>
        <end position="271"/>
    </location>
</feature>
<keyword evidence="10" id="KW-0175">Coiled coil</keyword>
<dbReference type="Proteomes" id="UP000186513">
    <property type="component" value="Unassembled WGS sequence"/>
</dbReference>
<proteinExistence type="inferred from homology"/>
<name>A0A1K2HRM5_9NEIS</name>
<dbReference type="AlphaFoldDB" id="A0A1K2HRM5"/>
<dbReference type="Pfam" id="PF02108">
    <property type="entry name" value="FliH"/>
    <property type="match status" value="1"/>
</dbReference>
<dbReference type="InterPro" id="IPR000563">
    <property type="entry name" value="Flag_FliH"/>
</dbReference>
<keyword evidence="12" id="KW-0969">Cilium</keyword>
<dbReference type="PANTHER" id="PTHR34982">
    <property type="entry name" value="YOP PROTEINS TRANSLOCATION PROTEIN L"/>
    <property type="match status" value="1"/>
</dbReference>
<dbReference type="GO" id="GO:0071973">
    <property type="term" value="P:bacterial-type flagellum-dependent cell motility"/>
    <property type="evidence" value="ECO:0007669"/>
    <property type="project" value="InterPro"/>
</dbReference>
<gene>
    <name evidence="12" type="ORF">SAMN02745887_03571</name>
</gene>
<dbReference type="GO" id="GO:0003774">
    <property type="term" value="F:cytoskeletal motor activity"/>
    <property type="evidence" value="ECO:0007669"/>
    <property type="project" value="InterPro"/>
</dbReference>
<evidence type="ECO:0000256" key="10">
    <source>
        <dbReference type="SAM" id="Coils"/>
    </source>
</evidence>
<evidence type="ECO:0000256" key="9">
    <source>
        <dbReference type="ARBA" id="ARBA00023225"/>
    </source>
</evidence>
<comment type="function">
    <text evidence="1">Needed for flagellar regrowth and assembly.</text>
</comment>
<evidence type="ECO:0000256" key="8">
    <source>
        <dbReference type="ARBA" id="ARBA00022927"/>
    </source>
</evidence>
<dbReference type="EMBL" id="FPKR01000016">
    <property type="protein sequence ID" value="SFZ79390.1"/>
    <property type="molecule type" value="Genomic_DNA"/>
</dbReference>
<evidence type="ECO:0000313" key="13">
    <source>
        <dbReference type="Proteomes" id="UP000186513"/>
    </source>
</evidence>
<evidence type="ECO:0000256" key="3">
    <source>
        <dbReference type="ARBA" id="ARBA00006602"/>
    </source>
</evidence>
<keyword evidence="9" id="KW-1006">Bacterial flagellum protein export</keyword>
<comment type="similarity">
    <text evidence="3">Belongs to the FliH family.</text>
</comment>
<feature type="coiled-coil region" evidence="10">
    <location>
        <begin position="140"/>
        <end position="167"/>
    </location>
</feature>
<dbReference type="InterPro" id="IPR018035">
    <property type="entry name" value="Flagellar_FliH/T3SS_HrpE"/>
</dbReference>
<reference evidence="12 13" key="1">
    <citation type="submission" date="2016-11" db="EMBL/GenBank/DDBJ databases">
        <authorList>
            <person name="Jaros S."/>
            <person name="Januszkiewicz K."/>
            <person name="Wedrychowicz H."/>
        </authorList>
    </citation>
    <scope>NUCLEOTIDE SEQUENCE [LARGE SCALE GENOMIC DNA]</scope>
    <source>
        <strain evidence="12 13">DSM 18899</strain>
    </source>
</reference>
<sequence>MKAWGSKKIIRREELPELELAPWQVDQFSGSSVQRPHIERYAPEPVLPTAEVAELPPEQDMAALLAEVVSGESAVLPEAAVEVPPPSEEETLAALRSAAHQEAYQAGYAEGLEAGRAAGDAAGREAGYAAGLETGQTHGRAAAQLEVEQFQTLLAGLEQARQAYEAEMAQPILEIALAVARQMLRTTLAAEPERILALIRDALNSLPELHGNLRLELHPDDLALVQAMLVNETVSGQWRLEPNADISRGGCKISSANLDLDLTLASRWQRIVEALGRGEISLDDDASVV</sequence>
<accession>A0A1K2HRM5</accession>
<keyword evidence="6" id="KW-0963">Cytoplasm</keyword>